<organism evidence="2 3">
    <name type="scientific">Oryza rufipogon</name>
    <name type="common">Brownbeard rice</name>
    <name type="synonym">Asian wild rice</name>
    <dbReference type="NCBI Taxonomy" id="4529"/>
    <lineage>
        <taxon>Eukaryota</taxon>
        <taxon>Viridiplantae</taxon>
        <taxon>Streptophyta</taxon>
        <taxon>Embryophyta</taxon>
        <taxon>Tracheophyta</taxon>
        <taxon>Spermatophyta</taxon>
        <taxon>Magnoliopsida</taxon>
        <taxon>Liliopsida</taxon>
        <taxon>Poales</taxon>
        <taxon>Poaceae</taxon>
        <taxon>BOP clade</taxon>
        <taxon>Oryzoideae</taxon>
        <taxon>Oryzeae</taxon>
        <taxon>Oryzinae</taxon>
        <taxon>Oryza</taxon>
    </lineage>
</organism>
<dbReference type="AlphaFoldDB" id="A0A0E0RDR9"/>
<evidence type="ECO:0000313" key="2">
    <source>
        <dbReference type="EnsemblPlants" id="ORUFI12G03270.1"/>
    </source>
</evidence>
<keyword evidence="3" id="KW-1185">Reference proteome</keyword>
<dbReference type="Proteomes" id="UP000008022">
    <property type="component" value="Unassembled WGS sequence"/>
</dbReference>
<dbReference type="OMA" id="WWIRIER"/>
<reference evidence="2" key="2">
    <citation type="submission" date="2015-06" db="UniProtKB">
        <authorList>
            <consortium name="EnsemblPlants"/>
        </authorList>
    </citation>
    <scope>IDENTIFICATION</scope>
</reference>
<reference evidence="3" key="1">
    <citation type="submission" date="2013-06" db="EMBL/GenBank/DDBJ databases">
        <authorList>
            <person name="Zhao Q."/>
        </authorList>
    </citation>
    <scope>NUCLEOTIDE SEQUENCE</scope>
    <source>
        <strain evidence="3">cv. W1943</strain>
    </source>
</reference>
<feature type="compositionally biased region" description="Gly residues" evidence="1">
    <location>
        <begin position="14"/>
        <end position="26"/>
    </location>
</feature>
<name>A0A0E0RDR9_ORYRU</name>
<sequence length="246" mass="25047">MDLAAGAVDPPPGSGSGVHDGGGGDSGQRLGRRDEPSWIAAATAHPSEGSRGSGPHAAGSGLPGPNLAGKLQGRRPRLHDNGGGGATARQLRLDGVGVDGAGCGAVSGRLDGSGGAGTLGPDSTGRPASGVAEAAWVSALAEVTGAMAVLSLAGLEVGRWRGVGQVWRKPCAAGVRWWIRIERRTTAVGDFERKLSPISLGQHLLRALLRYPLLPWKGALGENLIQFFGWMTTASFGVTTLVRVSL</sequence>
<protein>
    <submittedName>
        <fullName evidence="2">Uncharacterized protein</fullName>
    </submittedName>
</protein>
<dbReference type="HOGENOM" id="CLU_1130610_0_0_1"/>
<dbReference type="EnsemblPlants" id="ORUFI12G03270.1">
    <property type="protein sequence ID" value="ORUFI12G03270.1"/>
    <property type="gene ID" value="ORUFI12G03270"/>
</dbReference>
<feature type="region of interest" description="Disordered" evidence="1">
    <location>
        <begin position="1"/>
        <end position="89"/>
    </location>
</feature>
<accession>A0A0E0RDR9</accession>
<proteinExistence type="predicted"/>
<evidence type="ECO:0000313" key="3">
    <source>
        <dbReference type="Proteomes" id="UP000008022"/>
    </source>
</evidence>
<dbReference type="Gramene" id="ORUFI12G03270.1">
    <property type="protein sequence ID" value="ORUFI12G03270.1"/>
    <property type="gene ID" value="ORUFI12G03270"/>
</dbReference>
<evidence type="ECO:0000256" key="1">
    <source>
        <dbReference type="SAM" id="MobiDB-lite"/>
    </source>
</evidence>